<dbReference type="Proteomes" id="UP000310200">
    <property type="component" value="Unassembled WGS sequence"/>
</dbReference>
<evidence type="ECO:0000313" key="2">
    <source>
        <dbReference type="Proteomes" id="UP000310200"/>
    </source>
</evidence>
<dbReference type="AlphaFoldDB" id="A0A4S2JAE4"/>
<dbReference type="Gene3D" id="3.40.50.2300">
    <property type="match status" value="1"/>
</dbReference>
<protein>
    <submittedName>
        <fullName evidence="1">Uncharacterized protein</fullName>
    </submittedName>
</protein>
<accession>A0A4S2JAE4</accession>
<dbReference type="STRING" id="300112.A0A4S2JAE4"/>
<gene>
    <name evidence="1" type="ORF">DBV15_07206</name>
</gene>
<sequence>MRSPSGLRKYANAFTFLGRRKIFKSCKLNRTGSVVTVCHESDMADNGVPQLLSVRVSRPHSPILPGNAGAIFEQGTDEVQSAFKFAMMNHNQNITIRKFELLAFVDVINTADAYKLSRLSEYRVQTYTFSV</sequence>
<proteinExistence type="predicted"/>
<dbReference type="EMBL" id="QBLH01003879">
    <property type="protein sequence ID" value="TGZ32351.1"/>
    <property type="molecule type" value="Genomic_DNA"/>
</dbReference>
<keyword evidence="2" id="KW-1185">Reference proteome</keyword>
<reference evidence="1 2" key="1">
    <citation type="journal article" date="2019" name="Philos. Trans. R. Soc. Lond., B, Biol. Sci.">
        <title>Ant behaviour and brain gene expression of defending hosts depend on the ecological success of the intruding social parasite.</title>
        <authorList>
            <person name="Kaur R."/>
            <person name="Stoldt M."/>
            <person name="Jongepier E."/>
            <person name="Feldmeyer B."/>
            <person name="Menzel F."/>
            <person name="Bornberg-Bauer E."/>
            <person name="Foitzik S."/>
        </authorList>
    </citation>
    <scope>NUCLEOTIDE SEQUENCE [LARGE SCALE GENOMIC DNA]</scope>
    <source>
        <tissue evidence="1">Whole body</tissue>
    </source>
</reference>
<name>A0A4S2JAE4_9HYME</name>
<organism evidence="1 2">
    <name type="scientific">Temnothorax longispinosus</name>
    <dbReference type="NCBI Taxonomy" id="300112"/>
    <lineage>
        <taxon>Eukaryota</taxon>
        <taxon>Metazoa</taxon>
        <taxon>Ecdysozoa</taxon>
        <taxon>Arthropoda</taxon>
        <taxon>Hexapoda</taxon>
        <taxon>Insecta</taxon>
        <taxon>Pterygota</taxon>
        <taxon>Neoptera</taxon>
        <taxon>Endopterygota</taxon>
        <taxon>Hymenoptera</taxon>
        <taxon>Apocrita</taxon>
        <taxon>Aculeata</taxon>
        <taxon>Formicoidea</taxon>
        <taxon>Formicidae</taxon>
        <taxon>Myrmicinae</taxon>
        <taxon>Temnothorax</taxon>
    </lineage>
</organism>
<evidence type="ECO:0000313" key="1">
    <source>
        <dbReference type="EMBL" id="TGZ32351.1"/>
    </source>
</evidence>
<comment type="caution">
    <text evidence="1">The sequence shown here is derived from an EMBL/GenBank/DDBJ whole genome shotgun (WGS) entry which is preliminary data.</text>
</comment>